<evidence type="ECO:0000256" key="1">
    <source>
        <dbReference type="ARBA" id="ARBA00022723"/>
    </source>
</evidence>
<proteinExistence type="predicted"/>
<comment type="caution">
    <text evidence="4">The sequence shown here is derived from an EMBL/GenBank/DDBJ whole genome shotgun (WGS) entry which is preliminary data.</text>
</comment>
<dbReference type="Pfam" id="PF00884">
    <property type="entry name" value="Sulfatase"/>
    <property type="match status" value="1"/>
</dbReference>
<protein>
    <submittedName>
        <fullName evidence="4">Arylsulfatase</fullName>
        <ecNumber evidence="4">3.1.6.1</ecNumber>
    </submittedName>
</protein>
<dbReference type="Gene3D" id="3.40.720.10">
    <property type="entry name" value="Alkaline Phosphatase, subunit A"/>
    <property type="match status" value="1"/>
</dbReference>
<sequence>MKQPNILLILCDQFRWDCLSVMGHPTVETPNLDTLANEGALFTNAYTPAPSCVPARASLFTGMSPSQTGFIGYQDGTEWNFPNMLPEVLRNSGYQTHCVGKTHFFPQRKHCGFEGLESYEAWQVFGHHYVNDYHEWLADKTGKMMDELHHGLDDNSWNARPSTLPEELHNNTWVVTKGLEFLKRRDRTRPYFLNLSFHRPHPPIDPPQFYWDEYMKKECEQVPVGDWAAKHDKPVRGLDTWEGHLDEGKLRRTRLAYYAQIAHIDTQIGRLIRSLKYQGEMPDMIIFTSDHGEMLGDHHLFRKTYAYEGSAAVPCIIWTKDKAYRSKEETPIVLQDLYSTILGYANIPQPDYVDGCNLMPLLNHESQADVGKNIFDRKWIHGEHARCYSPDEAMQFMTDGKTKYIWFTHTGEEQLFDLEKDPYECHECSKDGVYKEVLLEWRKRMIDYLATREEDHLSDGKELITGLLPVKRKGMHQ</sequence>
<gene>
    <name evidence="4" type="ORF">PBV87_17510</name>
</gene>
<dbReference type="InterPro" id="IPR017850">
    <property type="entry name" value="Alkaline_phosphatase_core_sf"/>
</dbReference>
<dbReference type="PANTHER" id="PTHR45953">
    <property type="entry name" value="IDURONATE 2-SULFATASE"/>
    <property type="match status" value="1"/>
</dbReference>
<dbReference type="GO" id="GO:0046872">
    <property type="term" value="F:metal ion binding"/>
    <property type="evidence" value="ECO:0007669"/>
    <property type="project" value="UniProtKB-KW"/>
</dbReference>
<dbReference type="PANTHER" id="PTHR45953:SF1">
    <property type="entry name" value="IDURONATE 2-SULFATASE"/>
    <property type="match status" value="1"/>
</dbReference>
<feature type="domain" description="Sulfatase N-terminal" evidence="3">
    <location>
        <begin position="4"/>
        <end position="347"/>
    </location>
</feature>
<evidence type="ECO:0000313" key="4">
    <source>
        <dbReference type="EMBL" id="MDA3733279.1"/>
    </source>
</evidence>
<accession>A0AA42J252</accession>
<keyword evidence="1" id="KW-0479">Metal-binding</keyword>
<name>A0AA42J252_9FIRM</name>
<organism evidence="4 5">
    <name type="scientific">Holtiella tumoricola</name>
    <dbReference type="NCBI Taxonomy" id="3018743"/>
    <lineage>
        <taxon>Bacteria</taxon>
        <taxon>Bacillati</taxon>
        <taxon>Bacillota</taxon>
        <taxon>Clostridia</taxon>
        <taxon>Lachnospirales</taxon>
        <taxon>Cellulosilyticaceae</taxon>
        <taxon>Holtiella</taxon>
    </lineage>
</organism>
<dbReference type="GO" id="GO:0005737">
    <property type="term" value="C:cytoplasm"/>
    <property type="evidence" value="ECO:0007669"/>
    <property type="project" value="TreeGrafter"/>
</dbReference>
<dbReference type="EMBL" id="JAQIFT010000061">
    <property type="protein sequence ID" value="MDA3733279.1"/>
    <property type="molecule type" value="Genomic_DNA"/>
</dbReference>
<dbReference type="NCBIfam" id="NF010322">
    <property type="entry name" value="PRK13759.1"/>
    <property type="match status" value="1"/>
</dbReference>
<dbReference type="SUPFAM" id="SSF53649">
    <property type="entry name" value="Alkaline phosphatase-like"/>
    <property type="match status" value="1"/>
</dbReference>
<dbReference type="CDD" id="cd16022">
    <property type="entry name" value="sulfatase_like"/>
    <property type="match status" value="1"/>
</dbReference>
<evidence type="ECO:0000259" key="3">
    <source>
        <dbReference type="Pfam" id="PF00884"/>
    </source>
</evidence>
<dbReference type="GO" id="GO:0004065">
    <property type="term" value="F:arylsulfatase activity"/>
    <property type="evidence" value="ECO:0007669"/>
    <property type="project" value="UniProtKB-EC"/>
</dbReference>
<dbReference type="InterPro" id="IPR000917">
    <property type="entry name" value="Sulfatase_N"/>
</dbReference>
<keyword evidence="5" id="KW-1185">Reference proteome</keyword>
<evidence type="ECO:0000256" key="2">
    <source>
        <dbReference type="ARBA" id="ARBA00022801"/>
    </source>
</evidence>
<dbReference type="RefSeq" id="WP_271013157.1">
    <property type="nucleotide sequence ID" value="NZ_JAQIFT010000061.1"/>
</dbReference>
<dbReference type="AlphaFoldDB" id="A0AA42J252"/>
<dbReference type="EC" id="3.1.6.1" evidence="4"/>
<reference evidence="4" key="1">
    <citation type="journal article" date="2023" name="Int. J. Syst. Evol. Microbiol.">
        <title>&lt;i&gt;Holtiella tumoricola&lt;/i&gt; gen. nov. sp. nov., isolated from a human clinical sample.</title>
        <authorList>
            <person name="Allen-Vercoe E."/>
            <person name="Daigneault M.C."/>
            <person name="Vancuren S.J."/>
            <person name="Cochrane K."/>
            <person name="O'Neal L.L."/>
            <person name="Sankaranarayanan K."/>
            <person name="Lawson P.A."/>
        </authorList>
    </citation>
    <scope>NUCLEOTIDE SEQUENCE</scope>
    <source>
        <strain evidence="4">CC70A</strain>
    </source>
</reference>
<evidence type="ECO:0000313" key="5">
    <source>
        <dbReference type="Proteomes" id="UP001169242"/>
    </source>
</evidence>
<dbReference type="Proteomes" id="UP001169242">
    <property type="component" value="Unassembled WGS sequence"/>
</dbReference>
<keyword evidence="2 4" id="KW-0378">Hydrolase</keyword>